<protein>
    <submittedName>
        <fullName evidence="1">Uncharacterized protein</fullName>
    </submittedName>
</protein>
<comment type="caution">
    <text evidence="1">The sequence shown here is derived from an EMBL/GenBank/DDBJ whole genome shotgun (WGS) entry which is preliminary data.</text>
</comment>
<dbReference type="EMBL" id="JARQZJ010000105">
    <property type="protein sequence ID" value="KAK9887134.1"/>
    <property type="molecule type" value="Genomic_DNA"/>
</dbReference>
<gene>
    <name evidence="1" type="ORF">WA026_020580</name>
</gene>
<evidence type="ECO:0000313" key="1">
    <source>
        <dbReference type="EMBL" id="KAK9887134.1"/>
    </source>
</evidence>
<accession>A0AAW1UVI4</accession>
<sequence length="285" mass="32916">MKSENENHSKYIPCLDSIALMGKEKPISIDSDIVPGDHIKDVRNLTSFQEVHIVAKNTFNANSSENIEQLKKFSNFRIGYLVFSQREISIVIMTDTMCENPNLKKEIYHLLRTSFLEHGLLNMIVQTDCYFEKQSFYVYRPLLLRPDKTYGGLEIYNSEDVVANPEIILNSLKRFNNYPIRISIFHRNPTAMTIQSQYPWRRLICQDVLEYSHNISGIDGCTLGQLSKSLEFKAELITSRWKGKFRFGHIFDNGSSVGALSDIIDRKADVAMNGIFWKINIWTTI</sequence>
<reference evidence="1 2" key="1">
    <citation type="submission" date="2023-03" db="EMBL/GenBank/DDBJ databases">
        <title>Genome insight into feeding habits of ladybird beetles.</title>
        <authorList>
            <person name="Li H.-S."/>
            <person name="Huang Y.-H."/>
            <person name="Pang H."/>
        </authorList>
    </citation>
    <scope>NUCLEOTIDE SEQUENCE [LARGE SCALE GENOMIC DNA]</scope>
    <source>
        <strain evidence="1">SYSU_2023b</strain>
        <tissue evidence="1">Whole body</tissue>
    </source>
</reference>
<name>A0AAW1UVI4_9CUCU</name>
<keyword evidence="2" id="KW-1185">Reference proteome</keyword>
<dbReference type="Proteomes" id="UP001431783">
    <property type="component" value="Unassembled WGS sequence"/>
</dbReference>
<organism evidence="1 2">
    <name type="scientific">Henosepilachna vigintioctopunctata</name>
    <dbReference type="NCBI Taxonomy" id="420089"/>
    <lineage>
        <taxon>Eukaryota</taxon>
        <taxon>Metazoa</taxon>
        <taxon>Ecdysozoa</taxon>
        <taxon>Arthropoda</taxon>
        <taxon>Hexapoda</taxon>
        <taxon>Insecta</taxon>
        <taxon>Pterygota</taxon>
        <taxon>Neoptera</taxon>
        <taxon>Endopterygota</taxon>
        <taxon>Coleoptera</taxon>
        <taxon>Polyphaga</taxon>
        <taxon>Cucujiformia</taxon>
        <taxon>Coccinelloidea</taxon>
        <taxon>Coccinellidae</taxon>
        <taxon>Epilachninae</taxon>
        <taxon>Epilachnini</taxon>
        <taxon>Henosepilachna</taxon>
    </lineage>
</organism>
<dbReference type="AlphaFoldDB" id="A0AAW1UVI4"/>
<proteinExistence type="predicted"/>
<evidence type="ECO:0000313" key="2">
    <source>
        <dbReference type="Proteomes" id="UP001431783"/>
    </source>
</evidence>